<dbReference type="InterPro" id="IPR002909">
    <property type="entry name" value="IPT_dom"/>
</dbReference>
<dbReference type="Pfam" id="PF12796">
    <property type="entry name" value="Ank_2"/>
    <property type="match status" value="1"/>
</dbReference>
<feature type="region of interest" description="Disordered" evidence="3">
    <location>
        <begin position="636"/>
        <end position="695"/>
    </location>
</feature>
<feature type="compositionally biased region" description="Low complexity" evidence="3">
    <location>
        <begin position="639"/>
        <end position="677"/>
    </location>
</feature>
<proteinExistence type="predicted"/>
<dbReference type="CDD" id="cd00102">
    <property type="entry name" value="IPT"/>
    <property type="match status" value="1"/>
</dbReference>
<evidence type="ECO:0000313" key="5">
    <source>
        <dbReference type="EMBL" id="SAM01956.1"/>
    </source>
</evidence>
<sequence>MDPSPNDSAASLSANHSTPLSQHPSDEFAHDSSSTAHHHPDQIMDMFLHQVTEYNTEQLSFDDRMAHASDLNNSHFFTSKVDHNGVKIESTSYDLANYQHLSMDPPFLSLPDHTAPSSSTTQKSTGEATSSTSNETQLQQQSKDPLATPKQNSKQKSKEGSSLLHVFTNPLLHAIPMLARNCLNFEDFLTQAAIQGQNGLLGSKEDNKTDSEFMTPDSLMMGPSGDRSLMMSKHECPWRVKVSGLPLSGAKSRVETQIKICLQLTNAAGELATNWSHLMLPEHMVARDKLKRKNQKSGAVETQAIDDKPALVESEVLRLEAAVVCDGQADNEIIMCSSCVHRERKRMKRKRDNKVARAANKEGGAAKLAALFANDLPDLSDENIMAEERKKILLFNCNEYVEFNAGEATLPTRVTCYCRHHSEKVGFRIVFTIKDCHNHVLGTGRSPPIMITDDHKSSKAQSATPAPQPPPTTTAATTANRKRSRNDEGSLDVKPPALSKRKGPSSNNDAESDSVISSPVTSTPATPVSNLEEGSSTPIMQRHTNHPSRSPSVFDNQHLTPGSAQPYGTPHLLDGDTSSVTASKDKLSNEYAAHIQPAPPLQNIGASSSVFMDNTQQGQLFEFLNSSYSNMDNIMPMDSTTSQQQALQQLHHIHQQHQQTQLTTTPSLLSQNQSQQQDAISMGQQHQQQQQLPSHLSQNSFSNMMNRRRTPTASNLAQQQPSTQSGSTGITGVMSNVYSKMFQQRKSTEKNKNKNNLPRLHRLIPSEGPIYGGSEVTVLGSNFYEGLTCLFGENPAVPTHCWSSNTLLCILPPATSAGPVVVSFKEHPLMLEGQDVVLFTYFDESDRALMELALQVVGLKTMGKVEDARQIAMRIVQGGGNNNQQDRNNSGPSRSFSTGSTRNLSYRHYLTTEAAQAAYDNACRLFYAHLEEQVIAALVAANRMVPPINTIDGGGASRQQQELCWIKNCVSLTNRNKHTLLHLAAIRGYDQLVRILVHLDCDVNQMDKSGFTALHFASWTGKVNVVKVLIGKTDGSILTVGGKTARQLAQDAGHHGIVALFDEMADNQLPRGSPSIRRTSVVSLSSSSSSSSTSTSSVVRVPLIDILPSSAAVSSAKSILPDKLFNILSFIYATSANTPCVQQMAQSVSTVYTSMLDPF</sequence>
<dbReference type="InterPro" id="IPR036770">
    <property type="entry name" value="Ankyrin_rpt-contain_sf"/>
</dbReference>
<reference evidence="5" key="1">
    <citation type="submission" date="2016-04" db="EMBL/GenBank/DDBJ databases">
        <authorList>
            <person name="Evans L.H."/>
            <person name="Alamgir A."/>
            <person name="Owens N."/>
            <person name="Weber N.D."/>
            <person name="Virtaneva K."/>
            <person name="Barbian K."/>
            <person name="Babar A."/>
            <person name="Rosenke K."/>
        </authorList>
    </citation>
    <scope>NUCLEOTIDE SEQUENCE [LARGE SCALE GENOMIC DNA]</scope>
    <source>
        <strain evidence="5">CBS 101.48</strain>
    </source>
</reference>
<dbReference type="InterPro" id="IPR057962">
    <property type="entry name" value="SPT23_MGA2_DBD"/>
</dbReference>
<feature type="region of interest" description="Disordered" evidence="3">
    <location>
        <begin position="106"/>
        <end position="161"/>
    </location>
</feature>
<organism evidence="5">
    <name type="scientific">Absidia glauca</name>
    <name type="common">Pin mould</name>
    <dbReference type="NCBI Taxonomy" id="4829"/>
    <lineage>
        <taxon>Eukaryota</taxon>
        <taxon>Fungi</taxon>
        <taxon>Fungi incertae sedis</taxon>
        <taxon>Mucoromycota</taxon>
        <taxon>Mucoromycotina</taxon>
        <taxon>Mucoromycetes</taxon>
        <taxon>Mucorales</taxon>
        <taxon>Cunninghamellaceae</taxon>
        <taxon>Absidia</taxon>
    </lineage>
</organism>
<dbReference type="PROSITE" id="PS50088">
    <property type="entry name" value="ANK_REPEAT"/>
    <property type="match status" value="2"/>
</dbReference>
<keyword evidence="6" id="KW-1185">Reference proteome</keyword>
<dbReference type="SMART" id="SM00429">
    <property type="entry name" value="IPT"/>
    <property type="match status" value="1"/>
</dbReference>
<feature type="region of interest" description="Disordered" evidence="3">
    <location>
        <begin position="710"/>
        <end position="730"/>
    </location>
</feature>
<feature type="region of interest" description="Disordered" evidence="3">
    <location>
        <begin position="1"/>
        <end position="38"/>
    </location>
</feature>
<gene>
    <name evidence="5" type="primary">ABSGL_07711.1 scaffold 9091</name>
</gene>
<feature type="region of interest" description="Disordered" evidence="3">
    <location>
        <begin position="442"/>
        <end position="581"/>
    </location>
</feature>
<dbReference type="InterPro" id="IPR014756">
    <property type="entry name" value="Ig_E-set"/>
</dbReference>
<dbReference type="SUPFAM" id="SSF48403">
    <property type="entry name" value="Ankyrin repeat"/>
    <property type="match status" value="1"/>
</dbReference>
<evidence type="ECO:0000256" key="1">
    <source>
        <dbReference type="ARBA" id="ARBA00023043"/>
    </source>
</evidence>
<name>A0A168P8N8_ABSGL</name>
<evidence type="ECO:0000256" key="2">
    <source>
        <dbReference type="PROSITE-ProRule" id="PRU00023"/>
    </source>
</evidence>
<dbReference type="PANTHER" id="PTHR23335:SF1">
    <property type="entry name" value="CALMODULIN-BINDING TRANSCRIPTION ACTIVATOR, ISOFORM F"/>
    <property type="match status" value="1"/>
</dbReference>
<dbReference type="InterPro" id="IPR002110">
    <property type="entry name" value="Ankyrin_rpt"/>
</dbReference>
<accession>A0A168P8N8</accession>
<feature type="compositionally biased region" description="Low complexity" evidence="3">
    <location>
        <begin position="684"/>
        <end position="695"/>
    </location>
</feature>
<feature type="repeat" description="ANK" evidence="2">
    <location>
        <begin position="976"/>
        <end position="1008"/>
    </location>
</feature>
<dbReference type="InterPro" id="IPR013783">
    <property type="entry name" value="Ig-like_fold"/>
</dbReference>
<feature type="compositionally biased region" description="Polar residues" evidence="3">
    <location>
        <begin position="547"/>
        <end position="563"/>
    </location>
</feature>
<dbReference type="SUPFAM" id="SSF81296">
    <property type="entry name" value="E set domains"/>
    <property type="match status" value="1"/>
</dbReference>
<feature type="compositionally biased region" description="Polar residues" evidence="3">
    <location>
        <begin position="886"/>
        <end position="900"/>
    </location>
</feature>
<feature type="domain" description="IPT/TIG" evidence="4">
    <location>
        <begin position="757"/>
        <end position="842"/>
    </location>
</feature>
<dbReference type="GO" id="GO:0003712">
    <property type="term" value="F:transcription coregulator activity"/>
    <property type="evidence" value="ECO:0007669"/>
    <property type="project" value="TreeGrafter"/>
</dbReference>
<evidence type="ECO:0000256" key="3">
    <source>
        <dbReference type="SAM" id="MobiDB-lite"/>
    </source>
</evidence>
<dbReference type="Gene3D" id="2.60.40.10">
    <property type="entry name" value="Immunoglobulins"/>
    <property type="match status" value="1"/>
</dbReference>
<dbReference type="OrthoDB" id="71307at2759"/>
<keyword evidence="1 2" id="KW-0040">ANK repeat</keyword>
<dbReference type="PROSITE" id="PS50297">
    <property type="entry name" value="ANK_REP_REGION"/>
    <property type="match status" value="2"/>
</dbReference>
<dbReference type="EMBL" id="LT553633">
    <property type="protein sequence ID" value="SAM01956.1"/>
    <property type="molecule type" value="Genomic_DNA"/>
</dbReference>
<dbReference type="AlphaFoldDB" id="A0A168P8N8"/>
<evidence type="ECO:0000259" key="4">
    <source>
        <dbReference type="SMART" id="SM00429"/>
    </source>
</evidence>
<dbReference type="SMART" id="SM00248">
    <property type="entry name" value="ANK"/>
    <property type="match status" value="2"/>
</dbReference>
<dbReference type="Gene3D" id="1.25.40.20">
    <property type="entry name" value="Ankyrin repeat-containing domain"/>
    <property type="match status" value="1"/>
</dbReference>
<dbReference type="Proteomes" id="UP000078561">
    <property type="component" value="Unassembled WGS sequence"/>
</dbReference>
<feature type="region of interest" description="Disordered" evidence="3">
    <location>
        <begin position="878"/>
        <end position="900"/>
    </location>
</feature>
<dbReference type="GO" id="GO:0003690">
    <property type="term" value="F:double-stranded DNA binding"/>
    <property type="evidence" value="ECO:0007669"/>
    <property type="project" value="TreeGrafter"/>
</dbReference>
<dbReference type="Pfam" id="PF01833">
    <property type="entry name" value="TIG"/>
    <property type="match status" value="1"/>
</dbReference>
<dbReference type="GO" id="GO:0006357">
    <property type="term" value="P:regulation of transcription by RNA polymerase II"/>
    <property type="evidence" value="ECO:0007669"/>
    <property type="project" value="TreeGrafter"/>
</dbReference>
<dbReference type="STRING" id="4829.A0A168P8N8"/>
<dbReference type="Pfam" id="PF25603">
    <property type="entry name" value="SPT23_MGA2_DBD"/>
    <property type="match status" value="1"/>
</dbReference>
<dbReference type="InParanoid" id="A0A168P8N8"/>
<dbReference type="GO" id="GO:0005634">
    <property type="term" value="C:nucleus"/>
    <property type="evidence" value="ECO:0007669"/>
    <property type="project" value="TreeGrafter"/>
</dbReference>
<feature type="compositionally biased region" description="Polar residues" evidence="3">
    <location>
        <begin position="1"/>
        <end position="23"/>
    </location>
</feature>
<dbReference type="PANTHER" id="PTHR23335">
    <property type="entry name" value="CALMODULIN-BINDING TRANSCRIPTION ACTIVATOR CAMTA"/>
    <property type="match status" value="1"/>
</dbReference>
<feature type="compositionally biased region" description="Polar residues" evidence="3">
    <location>
        <begin position="115"/>
        <end position="154"/>
    </location>
</feature>
<feature type="compositionally biased region" description="Polar residues" evidence="3">
    <location>
        <begin position="504"/>
        <end position="539"/>
    </location>
</feature>
<feature type="compositionally biased region" description="Low complexity" evidence="3">
    <location>
        <begin position="718"/>
        <end position="730"/>
    </location>
</feature>
<feature type="repeat" description="ANK" evidence="2">
    <location>
        <begin position="1009"/>
        <end position="1030"/>
    </location>
</feature>
<dbReference type="FunCoup" id="A0A168P8N8">
    <property type="interactions" value="214"/>
</dbReference>
<evidence type="ECO:0000313" key="6">
    <source>
        <dbReference type="Proteomes" id="UP000078561"/>
    </source>
</evidence>
<protein>
    <recommendedName>
        <fullName evidence="4">IPT/TIG domain-containing protein</fullName>
    </recommendedName>
</protein>